<dbReference type="PATRIC" id="fig|28229.3.peg.1776"/>
<evidence type="ECO:0000313" key="2">
    <source>
        <dbReference type="EMBL" id="KGJ94923.1"/>
    </source>
</evidence>
<sequence length="1204" mass="133818">MILKKNIIAFAIASLLVGCGGGGEESVAPEPSPTPEPIPAPEPDPVPDTSAAVTFLLTGAVSVVTTNNTAVATPGGSSLVGAAKSANGKLNSFTFIDADNTEDFKQKKRAALAPRGRSSNAVAKEGEGGSASNLFIIDENGAMNFAAETEYDFKVSYSVVKDLKNEDGETEQFVYFAITNHDKHDGITPNDFWLSLEFIKATGNCAIFKVATTDGAWNCVAANTLPISMDVSYHQTMSDDKRKPLQVDEQGNVFVLARNLIITNELDTTGDGINDLYDLQPDWNVQPTIRKINPAGEVKEITRDDTWVQSYIKIDEDSLVYSYWGDNTGLKMIVGLAGDTQSTVELGKQGYWNDFFYAIDDHNTIIFSQNGGENNKGISFGQKSTTFAGGAETFNLNTKPFSSNSWDSTPRRVILADDGSIYGLFEDYTWNNDTQLSESWANLKRILPYSKATFARFNVGSNWWGYFDNGKRNIQLSKGYAFYLEDESHNAYGKRTNIKAVRMVDGELTTMLDGEWTTERYEISTWKLSGDIIYFSGFDSANSQMIAGQVDTLKMKQGASVDEYLTIGASASIVGENNVIEDYEVLRASESDNFTGGNPRIVQVYSDPENVYSASVEFNKYMSADSVNALISVNYQSELDETVDVTSMKVWLGRRLHLIFDSNYVIDDEGKTDPLPYDTDLNISVGGDALDLEGLQLLMSETPLTTKFTTRPETGFYTSLAEVIDGVSDGTVLRHSAAVDNNGKQAAVNLATDIKTINHRVEFSTPAIIEGRFTLRLTDPYQVNWNNVANNVIDTADSNREWHSFDWFDVDVHKNVYRQYRADNAQIDVKWERILDSLTVTPTTVADVDGKVFLDTAIAKTYIEIPDHYENIDGVMFSHQYDSLSAKNVRKNLTTGVKYHSQAGYMTDSDTEIVYHHSFGEWRDTEGNVLPPAANTVYTQEQWLDEVSGDILSDNLQWVGQTWMNIADNTEIFTRENTNWVENYYASDIDGDTKIDVSALAAFGGRTLAEGEIAEVTRDWLSTWEWQADFVAANFEKSTDDYRWFSFAEFGGYGLNNAQRNFNHIGLDNTYTNHFSHDWSNTINKDLVTNSTWLKHTFEYTTDAQDSSKVNLSYVVTDTEGVEVYNMTKALFVDVFEASWQYFTADDAQGGFGLQLSIENNGSTSIDNLKVTDLTDLDNVDTGGVIFSSEFTNGNEGVFVKVQN</sequence>
<dbReference type="PROSITE" id="PS51257">
    <property type="entry name" value="PROKAR_LIPOPROTEIN"/>
    <property type="match status" value="1"/>
</dbReference>
<evidence type="ECO:0008006" key="4">
    <source>
        <dbReference type="Google" id="ProtNLM"/>
    </source>
</evidence>
<accession>A0A099KZ49</accession>
<evidence type="ECO:0000256" key="1">
    <source>
        <dbReference type="SAM" id="MobiDB-lite"/>
    </source>
</evidence>
<name>A0A099KZ49_COLPS</name>
<comment type="caution">
    <text evidence="2">The sequence shown here is derived from an EMBL/GenBank/DDBJ whole genome shotgun (WGS) entry which is preliminary data.</text>
</comment>
<gene>
    <name evidence="2" type="ORF">GAB14E_2157</name>
</gene>
<dbReference type="Proteomes" id="UP000029868">
    <property type="component" value="Unassembled WGS sequence"/>
</dbReference>
<dbReference type="EMBL" id="JQEC01000016">
    <property type="protein sequence ID" value="KGJ94923.1"/>
    <property type="molecule type" value="Genomic_DNA"/>
</dbReference>
<dbReference type="AlphaFoldDB" id="A0A099KZ49"/>
<feature type="compositionally biased region" description="Pro residues" evidence="1">
    <location>
        <begin position="30"/>
        <end position="45"/>
    </location>
</feature>
<proteinExistence type="predicted"/>
<organism evidence="2 3">
    <name type="scientific">Colwellia psychrerythraea</name>
    <name type="common">Vibrio psychroerythus</name>
    <dbReference type="NCBI Taxonomy" id="28229"/>
    <lineage>
        <taxon>Bacteria</taxon>
        <taxon>Pseudomonadati</taxon>
        <taxon>Pseudomonadota</taxon>
        <taxon>Gammaproteobacteria</taxon>
        <taxon>Alteromonadales</taxon>
        <taxon>Colwelliaceae</taxon>
        <taxon>Colwellia</taxon>
    </lineage>
</organism>
<feature type="region of interest" description="Disordered" evidence="1">
    <location>
        <begin position="22"/>
        <end position="45"/>
    </location>
</feature>
<dbReference type="RefSeq" id="WP_033081823.1">
    <property type="nucleotide sequence ID" value="NZ_JQEC01000016.1"/>
</dbReference>
<reference evidence="2 3" key="1">
    <citation type="submission" date="2014-08" db="EMBL/GenBank/DDBJ databases">
        <title>Genomic and Phenotypic Diversity of Colwellia psychrerythraea strains from Disparate Marine Basins.</title>
        <authorList>
            <person name="Techtmann S.M."/>
            <person name="Stelling S.C."/>
            <person name="Utturkar S.M."/>
            <person name="Alshibli N."/>
            <person name="Harris A."/>
            <person name="Brown S.D."/>
            <person name="Hazen T.C."/>
        </authorList>
    </citation>
    <scope>NUCLEOTIDE SEQUENCE [LARGE SCALE GENOMIC DNA]</scope>
    <source>
        <strain evidence="2 3">GAB14E</strain>
    </source>
</reference>
<dbReference type="OrthoDB" id="5916142at2"/>
<evidence type="ECO:0000313" key="3">
    <source>
        <dbReference type="Proteomes" id="UP000029868"/>
    </source>
</evidence>
<protein>
    <recommendedName>
        <fullName evidence="4">Lipoprotein</fullName>
    </recommendedName>
</protein>